<reference evidence="11" key="2">
    <citation type="submission" date="2018-05" db="EMBL/GenBank/DDBJ databases">
        <title>OmerRS3 (Oryza meridionalis Reference Sequence Version 3).</title>
        <authorList>
            <person name="Zhang J."/>
            <person name="Kudrna D."/>
            <person name="Lee S."/>
            <person name="Talag J."/>
            <person name="Welchert J."/>
            <person name="Wing R.A."/>
        </authorList>
    </citation>
    <scope>NUCLEOTIDE SEQUENCE [LARGE SCALE GENOMIC DNA]</scope>
    <source>
        <strain evidence="11">cv. OR44</strain>
    </source>
</reference>
<proteinExistence type="inferred from homology"/>
<evidence type="ECO:0008006" key="13">
    <source>
        <dbReference type="Google" id="ProtNLM"/>
    </source>
</evidence>
<dbReference type="PANTHER" id="PTHR23500">
    <property type="entry name" value="SOLUTE CARRIER FAMILY 2, FACILITATED GLUCOSE TRANSPORTER"/>
    <property type="match status" value="1"/>
</dbReference>
<evidence type="ECO:0000256" key="6">
    <source>
        <dbReference type="ARBA" id="ARBA00022824"/>
    </source>
</evidence>
<feature type="compositionally biased region" description="Low complexity" evidence="9">
    <location>
        <begin position="37"/>
        <end position="48"/>
    </location>
</feature>
<dbReference type="FunFam" id="1.20.1250.20:FF:000698">
    <property type="entry name" value="Sorbitol transporter"/>
    <property type="match status" value="1"/>
</dbReference>
<feature type="compositionally biased region" description="Low complexity" evidence="9">
    <location>
        <begin position="661"/>
        <end position="671"/>
    </location>
</feature>
<feature type="compositionally biased region" description="Basic and acidic residues" evidence="9">
    <location>
        <begin position="146"/>
        <end position="160"/>
    </location>
</feature>
<feature type="transmembrane region" description="Helical" evidence="10">
    <location>
        <begin position="246"/>
        <end position="266"/>
    </location>
</feature>
<keyword evidence="7 10" id="KW-1133">Transmembrane helix</keyword>
<evidence type="ECO:0000256" key="9">
    <source>
        <dbReference type="SAM" id="MobiDB-lite"/>
    </source>
</evidence>
<dbReference type="PANTHER" id="PTHR23500:SF560">
    <property type="entry name" value="OS07G0582850 PROTEIN"/>
    <property type="match status" value="1"/>
</dbReference>
<feature type="transmembrane region" description="Helical" evidence="10">
    <location>
        <begin position="577"/>
        <end position="599"/>
    </location>
</feature>
<dbReference type="SUPFAM" id="SSF103473">
    <property type="entry name" value="MFS general substrate transporter"/>
    <property type="match status" value="1"/>
</dbReference>
<dbReference type="InterPro" id="IPR010580">
    <property type="entry name" value="ER_stress-assoc"/>
</dbReference>
<dbReference type="InterPro" id="IPR036259">
    <property type="entry name" value="MFS_trans_sf"/>
</dbReference>
<protein>
    <recommendedName>
        <fullName evidence="13">Major facilitator superfamily (MFS) profile domain-containing protein</fullName>
    </recommendedName>
</protein>
<dbReference type="Gramene" id="OMERI07G16770.4">
    <property type="protein sequence ID" value="OMERI07G16770.4"/>
    <property type="gene ID" value="OMERI07G16770"/>
</dbReference>
<keyword evidence="12" id="KW-1185">Reference proteome</keyword>
<evidence type="ECO:0000256" key="5">
    <source>
        <dbReference type="ARBA" id="ARBA00022692"/>
    </source>
</evidence>
<name>A0A0E0EDN4_9ORYZ</name>
<feature type="transmembrane region" description="Helical" evidence="10">
    <location>
        <begin position="355"/>
        <end position="374"/>
    </location>
</feature>
<dbReference type="Pfam" id="PF00083">
    <property type="entry name" value="Sugar_tr"/>
    <property type="match status" value="1"/>
</dbReference>
<comment type="similarity">
    <text evidence="2">Belongs to the RAMP4 family.</text>
</comment>
<feature type="transmembrane region" description="Helical" evidence="10">
    <location>
        <begin position="691"/>
        <end position="711"/>
    </location>
</feature>
<comment type="similarity">
    <text evidence="3">Belongs to the major facilitator superfamily. Sugar transporter (TC 2.A.1.1) family.</text>
</comment>
<evidence type="ECO:0000256" key="3">
    <source>
        <dbReference type="ARBA" id="ARBA00010992"/>
    </source>
</evidence>
<evidence type="ECO:0000313" key="12">
    <source>
        <dbReference type="Proteomes" id="UP000008021"/>
    </source>
</evidence>
<reference evidence="11" key="1">
    <citation type="submission" date="2015-04" db="UniProtKB">
        <authorList>
            <consortium name="EnsemblPlants"/>
        </authorList>
    </citation>
    <scope>IDENTIFICATION</scope>
</reference>
<evidence type="ECO:0000256" key="1">
    <source>
        <dbReference type="ARBA" id="ARBA00004389"/>
    </source>
</evidence>
<dbReference type="EnsemblPlants" id="OMERI07G16770.4">
    <property type="protein sequence ID" value="OMERI07G16770.4"/>
    <property type="gene ID" value="OMERI07G16770"/>
</dbReference>
<feature type="compositionally biased region" description="Basic and acidic residues" evidence="9">
    <location>
        <begin position="17"/>
        <end position="35"/>
    </location>
</feature>
<dbReference type="InterPro" id="IPR005828">
    <property type="entry name" value="MFS_sugar_transport-like"/>
</dbReference>
<feature type="transmembrane region" description="Helical" evidence="10">
    <location>
        <begin position="321"/>
        <end position="349"/>
    </location>
</feature>
<feature type="transmembrane region" description="Helical" evidence="10">
    <location>
        <begin position="386"/>
        <end position="407"/>
    </location>
</feature>
<feature type="transmembrane region" description="Helical" evidence="10">
    <location>
        <begin position="619"/>
        <end position="643"/>
    </location>
</feature>
<dbReference type="GO" id="GO:0015144">
    <property type="term" value="F:carbohydrate transmembrane transporter activity"/>
    <property type="evidence" value="ECO:0007669"/>
    <property type="project" value="InterPro"/>
</dbReference>
<evidence type="ECO:0000256" key="10">
    <source>
        <dbReference type="SAM" id="Phobius"/>
    </source>
</evidence>
<dbReference type="GO" id="GO:0005789">
    <property type="term" value="C:endoplasmic reticulum membrane"/>
    <property type="evidence" value="ECO:0007669"/>
    <property type="project" value="UniProtKB-SubCell"/>
</dbReference>
<feature type="region of interest" description="Disordered" evidence="9">
    <location>
        <begin position="1"/>
        <end position="129"/>
    </location>
</feature>
<keyword evidence="6" id="KW-0256">Endoplasmic reticulum</keyword>
<evidence type="ECO:0000256" key="2">
    <source>
        <dbReference type="ARBA" id="ARBA00005500"/>
    </source>
</evidence>
<feature type="region of interest" description="Disordered" evidence="9">
    <location>
        <begin position="660"/>
        <end position="681"/>
    </location>
</feature>
<evidence type="ECO:0000313" key="11">
    <source>
        <dbReference type="EnsemblPlants" id="OMERI07G16770.4"/>
    </source>
</evidence>
<keyword evidence="8 10" id="KW-0472">Membrane</keyword>
<organism evidence="11">
    <name type="scientific">Oryza meridionalis</name>
    <dbReference type="NCBI Taxonomy" id="40149"/>
    <lineage>
        <taxon>Eukaryota</taxon>
        <taxon>Viridiplantae</taxon>
        <taxon>Streptophyta</taxon>
        <taxon>Embryophyta</taxon>
        <taxon>Tracheophyta</taxon>
        <taxon>Spermatophyta</taxon>
        <taxon>Magnoliopsida</taxon>
        <taxon>Liliopsida</taxon>
        <taxon>Poales</taxon>
        <taxon>Poaceae</taxon>
        <taxon>BOP clade</taxon>
        <taxon>Oryzoideae</taxon>
        <taxon>Oryzeae</taxon>
        <taxon>Oryzinae</taxon>
        <taxon>Oryza</taxon>
    </lineage>
</organism>
<feature type="region of interest" description="Disordered" evidence="9">
    <location>
        <begin position="146"/>
        <end position="173"/>
    </location>
</feature>
<dbReference type="Pfam" id="PF06624">
    <property type="entry name" value="RAMP4"/>
    <property type="match status" value="1"/>
</dbReference>
<dbReference type="Gene3D" id="1.20.1250.20">
    <property type="entry name" value="MFS general substrate transporter like domains"/>
    <property type="match status" value="1"/>
</dbReference>
<accession>A0A0E0EDN4</accession>
<feature type="transmembrane region" description="Helical" evidence="10">
    <location>
        <begin position="759"/>
        <end position="782"/>
    </location>
</feature>
<sequence>MVAHEERAVVAALGEDADPRRCNPRGGVEHRRESDVLLAALRRPPRAGAPEEEPSVAVNPTFASPRSAVHREPARRRRYRRENSLPGKRGSPAMKGTAGLTGERGLCHPPRADAPEEEPSVAVNPTSASPRSAIHCELVRRRRYHREDSLPPARKERVTGDEGDDGADWREMGKGEKGKISRLLRSLRRQDESRLNRGVAAISIWRAEQGRGSWRLSDRKVARFEKNVTKRGSVPETVKKGNDYPVGPIVLGFFVFVVVGSSCKFLNQIYSNRFLSSPSVFFLSDLQRISSAFTTRNLLGGLVNRDGVLFLPEMRRPKNKYGFVTAVLSSATPLLLGYDLVMVCGSAALPEPPGVKLLACVAVVSCVLGALAAVGAQCLVGDRCTVLLSAAVLCAGALARGLATSFAAFEAGVFVNSVGMGLALMSVPAYAGELSPSSLHGGLTSHPDGFVCLGCILGGLCFSPRFLNLPVRVAWRLTVATGTVIPALLGFAVLLMPESPRWLLTKDYARRVLSRTSVSLEDAELRLLETKTELGEPHDVGCDDTVPTPAWRTRWREERALWLDLLARPTEPVRRNIVSALVAKAFQQASGIGSMFLYVQRAFRDAGVPPAARMTRALVAFGLVVFAFFAVSMVLLELAWLLVKALAGGCCPRHAPAPVLSPSSADHPSSPHAHRGGVAMGMKRRREQLKWARSLSATMLMSLMALLWLLLGPVQMADASSSSGWPRWLRIAVAAVNRAVRAAILWSFAWVYEVTAVYGNLLACAAIIVFAWFLVYFCVLGAKER</sequence>
<keyword evidence="4" id="KW-0813">Transport</keyword>
<dbReference type="AlphaFoldDB" id="A0A0E0EDN4"/>
<dbReference type="Proteomes" id="UP000008021">
    <property type="component" value="Chromosome 7"/>
</dbReference>
<keyword evidence="5 10" id="KW-0812">Transmembrane</keyword>
<evidence type="ECO:0000256" key="4">
    <source>
        <dbReference type="ARBA" id="ARBA00022448"/>
    </source>
</evidence>
<dbReference type="InterPro" id="IPR045262">
    <property type="entry name" value="STP/PLT_plant"/>
</dbReference>
<comment type="subcellular location">
    <subcellularLocation>
        <location evidence="1">Endoplasmic reticulum membrane</location>
        <topology evidence="1">Single-pass membrane protein</topology>
    </subcellularLocation>
</comment>
<feature type="transmembrane region" description="Helical" evidence="10">
    <location>
        <begin position="473"/>
        <end position="496"/>
    </location>
</feature>
<evidence type="ECO:0000256" key="8">
    <source>
        <dbReference type="ARBA" id="ARBA00023136"/>
    </source>
</evidence>
<evidence type="ECO:0000256" key="7">
    <source>
        <dbReference type="ARBA" id="ARBA00022989"/>
    </source>
</evidence>